<organism evidence="1 2">
    <name type="scientific">Lichtheimia ornata</name>
    <dbReference type="NCBI Taxonomy" id="688661"/>
    <lineage>
        <taxon>Eukaryota</taxon>
        <taxon>Fungi</taxon>
        <taxon>Fungi incertae sedis</taxon>
        <taxon>Mucoromycota</taxon>
        <taxon>Mucoromycotina</taxon>
        <taxon>Mucoromycetes</taxon>
        <taxon>Mucorales</taxon>
        <taxon>Lichtheimiaceae</taxon>
        <taxon>Lichtheimia</taxon>
    </lineage>
</organism>
<dbReference type="RefSeq" id="XP_058339041.1">
    <property type="nucleotide sequence ID" value="XM_058490185.1"/>
</dbReference>
<evidence type="ECO:0000313" key="1">
    <source>
        <dbReference type="EMBL" id="KAJ8654127.1"/>
    </source>
</evidence>
<dbReference type="AlphaFoldDB" id="A0AAD7XY13"/>
<reference evidence="1 2" key="1">
    <citation type="submission" date="2023-03" db="EMBL/GenBank/DDBJ databases">
        <title>Genome sequence of Lichtheimia ornata CBS 291.66.</title>
        <authorList>
            <person name="Mohabir J.T."/>
            <person name="Shea T.P."/>
            <person name="Kurbessoian T."/>
            <person name="Berby B."/>
            <person name="Fontaine J."/>
            <person name="Livny J."/>
            <person name="Gnirke A."/>
            <person name="Stajich J.E."/>
            <person name="Cuomo C.A."/>
        </authorList>
    </citation>
    <scope>NUCLEOTIDE SEQUENCE [LARGE SCALE GENOMIC DNA]</scope>
    <source>
        <strain evidence="1">CBS 291.66</strain>
    </source>
</reference>
<gene>
    <name evidence="1" type="ORF">O0I10_010202</name>
</gene>
<accession>A0AAD7XY13</accession>
<evidence type="ECO:0000313" key="2">
    <source>
        <dbReference type="Proteomes" id="UP001234581"/>
    </source>
</evidence>
<name>A0AAD7XY13_9FUNG</name>
<keyword evidence="2" id="KW-1185">Reference proteome</keyword>
<dbReference type="EMBL" id="JARTCD010000066">
    <property type="protein sequence ID" value="KAJ8654127.1"/>
    <property type="molecule type" value="Genomic_DNA"/>
</dbReference>
<proteinExistence type="predicted"/>
<protein>
    <submittedName>
        <fullName evidence="1">Uncharacterized protein</fullName>
    </submittedName>
</protein>
<sequence>MPLYHPSSLTRYTRDGMARYPLTTTTTNQLLLCFYQDRLGSSSKLFWAMTVMFLPQEIFGPSSAYEYLDSPIARHPTLCPPDSVDTVDHLKDIPNKNH</sequence>
<dbReference type="GeneID" id="83217606"/>
<dbReference type="Proteomes" id="UP001234581">
    <property type="component" value="Unassembled WGS sequence"/>
</dbReference>
<comment type="caution">
    <text evidence="1">The sequence shown here is derived from an EMBL/GenBank/DDBJ whole genome shotgun (WGS) entry which is preliminary data.</text>
</comment>